<proteinExistence type="inferred from homology"/>
<evidence type="ECO:0000256" key="6">
    <source>
        <dbReference type="ARBA" id="ARBA00022692"/>
    </source>
</evidence>
<keyword evidence="13" id="KW-1185">Reference proteome</keyword>
<name>A0A7I8L8A3_SPIIN</name>
<protein>
    <submittedName>
        <fullName evidence="12">Uncharacterized protein</fullName>
    </submittedName>
</protein>
<feature type="transmembrane region" description="Helical" evidence="11">
    <location>
        <begin position="178"/>
        <end position="197"/>
    </location>
</feature>
<organism evidence="12 13">
    <name type="scientific">Spirodela intermedia</name>
    <name type="common">Intermediate duckweed</name>
    <dbReference type="NCBI Taxonomy" id="51605"/>
    <lineage>
        <taxon>Eukaryota</taxon>
        <taxon>Viridiplantae</taxon>
        <taxon>Streptophyta</taxon>
        <taxon>Embryophyta</taxon>
        <taxon>Tracheophyta</taxon>
        <taxon>Spermatophyta</taxon>
        <taxon>Magnoliopsida</taxon>
        <taxon>Liliopsida</taxon>
        <taxon>Araceae</taxon>
        <taxon>Lemnoideae</taxon>
        <taxon>Spirodela</taxon>
    </lineage>
</organism>
<keyword evidence="6 11" id="KW-0812">Transmembrane</keyword>
<evidence type="ECO:0000313" key="12">
    <source>
        <dbReference type="EMBL" id="CAA7406253.1"/>
    </source>
</evidence>
<dbReference type="Proteomes" id="UP000663760">
    <property type="component" value="Chromosome 12"/>
</dbReference>
<evidence type="ECO:0000313" key="13">
    <source>
        <dbReference type="Proteomes" id="UP000663760"/>
    </source>
</evidence>
<evidence type="ECO:0000256" key="4">
    <source>
        <dbReference type="ARBA" id="ARBA00022640"/>
    </source>
</evidence>
<keyword evidence="3" id="KW-0150">Chloroplast</keyword>
<reference evidence="12" key="1">
    <citation type="submission" date="2020-02" db="EMBL/GenBank/DDBJ databases">
        <authorList>
            <person name="Scholz U."/>
            <person name="Mascher M."/>
            <person name="Fiebig A."/>
        </authorList>
    </citation>
    <scope>NUCLEOTIDE SEQUENCE</scope>
</reference>
<dbReference type="AlphaFoldDB" id="A0A7I8L8A3"/>
<keyword evidence="4" id="KW-0934">Plastid</keyword>
<evidence type="ECO:0000256" key="2">
    <source>
        <dbReference type="ARBA" id="ARBA00010794"/>
    </source>
</evidence>
<dbReference type="OrthoDB" id="5673at2759"/>
<keyword evidence="10 11" id="KW-0472">Membrane</keyword>
<evidence type="ECO:0000256" key="10">
    <source>
        <dbReference type="ARBA" id="ARBA00023136"/>
    </source>
</evidence>
<comment type="subcellular location">
    <subcellularLocation>
        <location evidence="1">Plastid</location>
        <location evidence="1">Chloroplast membrane</location>
        <topology evidence="1">Multi-pass membrane protein</topology>
    </subcellularLocation>
</comment>
<sequence>MECRLPTARRWIAPEIGRTAAPGLQLCGYFGGNFPPPIAATAGGVVLAARRSTSLPACQDRRRSTAARASMWAQEAVVRDVFSSAFTSGVALSLLRFWEELAKRGVFEQTLSRKLVHISVGLTFMLFWPMFSSGELAPFLAAIAPVFNIIRMIFLGLGIWRNDAIVKSMSRYGDYRELLKGPLFYACTITLATTVFWRTSPVAIAAVCNLCAGDGVADVIGRRFGRVKLPYNSSKSYAGSVAMAAAGFLASVGYMYYYSLFGFVEVSWGKTLGFLLVSLAATAVESLPISSKFDDNLTVPLTSFLVGSLVF</sequence>
<dbReference type="GO" id="GO:0016301">
    <property type="term" value="F:kinase activity"/>
    <property type="evidence" value="ECO:0007669"/>
    <property type="project" value="UniProtKB-KW"/>
</dbReference>
<dbReference type="EMBL" id="LR746275">
    <property type="protein sequence ID" value="CAA7406253.1"/>
    <property type="molecule type" value="Genomic_DNA"/>
</dbReference>
<comment type="similarity">
    <text evidence="2">Belongs to the polyprenol kinase family.</text>
</comment>
<evidence type="ECO:0000256" key="5">
    <source>
        <dbReference type="ARBA" id="ARBA00022679"/>
    </source>
</evidence>
<evidence type="ECO:0000256" key="9">
    <source>
        <dbReference type="ARBA" id="ARBA00022989"/>
    </source>
</evidence>
<feature type="transmembrane region" description="Helical" evidence="11">
    <location>
        <begin position="111"/>
        <end position="131"/>
    </location>
</feature>
<evidence type="ECO:0000256" key="11">
    <source>
        <dbReference type="SAM" id="Phobius"/>
    </source>
</evidence>
<dbReference type="GO" id="GO:0031969">
    <property type="term" value="C:chloroplast membrane"/>
    <property type="evidence" value="ECO:0007669"/>
    <property type="project" value="UniProtKB-SubCell"/>
</dbReference>
<feature type="transmembrane region" description="Helical" evidence="11">
    <location>
        <begin position="237"/>
        <end position="256"/>
    </location>
</feature>
<dbReference type="PANTHER" id="PTHR32523">
    <property type="entry name" value="PHYTOL KINASE 1, CHLOROPLASTIC"/>
    <property type="match status" value="1"/>
</dbReference>
<feature type="transmembrane region" description="Helical" evidence="11">
    <location>
        <begin position="268"/>
        <end position="287"/>
    </location>
</feature>
<evidence type="ECO:0000256" key="3">
    <source>
        <dbReference type="ARBA" id="ARBA00022528"/>
    </source>
</evidence>
<keyword evidence="7" id="KW-0418">Kinase</keyword>
<dbReference type="InterPro" id="IPR039606">
    <property type="entry name" value="Phytol/farnesol_kinase"/>
</dbReference>
<keyword evidence="5" id="KW-0808">Transferase</keyword>
<accession>A0A7I8L8A3</accession>
<evidence type="ECO:0000256" key="8">
    <source>
        <dbReference type="ARBA" id="ARBA00022946"/>
    </source>
</evidence>
<gene>
    <name evidence="12" type="ORF">SI8410_12016931</name>
</gene>
<dbReference type="PANTHER" id="PTHR32523:SF7">
    <property type="entry name" value="FARNESOL KINASE, CHLOROPLASTIC"/>
    <property type="match status" value="1"/>
</dbReference>
<evidence type="ECO:0000256" key="1">
    <source>
        <dbReference type="ARBA" id="ARBA00004508"/>
    </source>
</evidence>
<keyword evidence="9 11" id="KW-1133">Transmembrane helix</keyword>
<keyword evidence="8" id="KW-0809">Transit peptide</keyword>
<feature type="transmembrane region" description="Helical" evidence="11">
    <location>
        <begin position="137"/>
        <end position="157"/>
    </location>
</feature>
<evidence type="ECO:0000256" key="7">
    <source>
        <dbReference type="ARBA" id="ARBA00022777"/>
    </source>
</evidence>